<comment type="similarity">
    <text evidence="3">Belongs to the Maf family. YhdE subfamily.</text>
</comment>
<keyword evidence="3" id="KW-0963">Cytoplasm</keyword>
<feature type="site" description="Important for substrate specificity" evidence="3">
    <location>
        <position position="155"/>
    </location>
</feature>
<dbReference type="PIRSF" id="PIRSF006305">
    <property type="entry name" value="Maf"/>
    <property type="match status" value="1"/>
</dbReference>
<feature type="site" description="Important for substrate specificity" evidence="3">
    <location>
        <position position="13"/>
    </location>
</feature>
<comment type="caution">
    <text evidence="3">Lacks conserved residue(s) required for the propagation of feature annotation.</text>
</comment>
<sequence>MLTEVVLASSSPRRTELLQLLGVLHRVYSIPIDETFNKDTSVSSNVVRLAVEKARAVAEQVPHAWVIGADTVVVCDQQVYGKPKDDAAALDMLHALQGREHEVFSGVAVLNSRTFEVQSGFRKVKVKMSSLTESDMLQYIASREPLDKAGAYAIQGKGARWIEWIEGDYYAVVGLPLELTSRLLVASGYIF</sequence>
<reference evidence="4" key="1">
    <citation type="submission" date="2022-03" db="EMBL/GenBank/DDBJ databases">
        <title>Draft Genome Sequence of Firmicute Strain S0AB, a Heterotrophic Iron/Sulfur-Oxidizing Extreme Acidophile.</title>
        <authorList>
            <person name="Vergara E."/>
            <person name="Pakostova E."/>
            <person name="Johnson D.B."/>
            <person name="Holmes D.S."/>
        </authorList>
    </citation>
    <scope>NUCLEOTIDE SEQUENCE</scope>
    <source>
        <strain evidence="4">S0AB</strain>
    </source>
</reference>
<dbReference type="Gene3D" id="3.90.950.10">
    <property type="match status" value="1"/>
</dbReference>
<name>A0A9X2ABW0_9BACL</name>
<dbReference type="GO" id="GO:0009117">
    <property type="term" value="P:nucleotide metabolic process"/>
    <property type="evidence" value="ECO:0007669"/>
    <property type="project" value="UniProtKB-KW"/>
</dbReference>
<keyword evidence="5" id="KW-1185">Reference proteome</keyword>
<protein>
    <recommendedName>
        <fullName evidence="3">dTTP/UTP pyrophosphatase</fullName>
        <shortName evidence="3">dTTPase/UTPase</shortName>
        <ecNumber evidence="3">3.6.1.9</ecNumber>
    </recommendedName>
    <alternativeName>
        <fullName evidence="3">Nucleoside triphosphate pyrophosphatase</fullName>
    </alternativeName>
    <alternativeName>
        <fullName evidence="3">Nucleotide pyrophosphatase</fullName>
        <shortName evidence="3">Nucleotide PPase</shortName>
    </alternativeName>
</protein>
<keyword evidence="2 3" id="KW-0378">Hydrolase</keyword>
<proteinExistence type="inferred from homology"/>
<evidence type="ECO:0000256" key="2">
    <source>
        <dbReference type="ARBA" id="ARBA00022801"/>
    </source>
</evidence>
<gene>
    <name evidence="4" type="primary">maf</name>
    <name evidence="4" type="ORF">MM817_01459</name>
</gene>
<dbReference type="Pfam" id="PF02545">
    <property type="entry name" value="Maf"/>
    <property type="match status" value="1"/>
</dbReference>
<keyword evidence="3" id="KW-0546">Nucleotide metabolism</keyword>
<comment type="subcellular location">
    <subcellularLocation>
        <location evidence="3">Cytoplasm</location>
    </subcellularLocation>
</comment>
<dbReference type="Proteomes" id="UP001139263">
    <property type="component" value="Unassembled WGS sequence"/>
</dbReference>
<comment type="catalytic activity">
    <reaction evidence="3">
        <text>dTTP + H2O = dTMP + diphosphate + H(+)</text>
        <dbReference type="Rhea" id="RHEA:28534"/>
        <dbReference type="ChEBI" id="CHEBI:15377"/>
        <dbReference type="ChEBI" id="CHEBI:15378"/>
        <dbReference type="ChEBI" id="CHEBI:33019"/>
        <dbReference type="ChEBI" id="CHEBI:37568"/>
        <dbReference type="ChEBI" id="CHEBI:63528"/>
        <dbReference type="EC" id="3.6.1.9"/>
    </reaction>
</comment>
<dbReference type="PANTHER" id="PTHR43213:SF5">
    <property type="entry name" value="BIFUNCTIONAL DTTP_UTP PYROPHOSPHATASE_METHYLTRANSFERASE PROTEIN-RELATED"/>
    <property type="match status" value="1"/>
</dbReference>
<dbReference type="InterPro" id="IPR003697">
    <property type="entry name" value="Maf-like"/>
</dbReference>
<dbReference type="GO" id="GO:0047429">
    <property type="term" value="F:nucleoside triphosphate diphosphatase activity"/>
    <property type="evidence" value="ECO:0007669"/>
    <property type="project" value="UniProtKB-EC"/>
</dbReference>
<evidence type="ECO:0000256" key="1">
    <source>
        <dbReference type="ARBA" id="ARBA00001968"/>
    </source>
</evidence>
<dbReference type="AlphaFoldDB" id="A0A9X2ABW0"/>
<dbReference type="EMBL" id="JALBUF010000003">
    <property type="protein sequence ID" value="MCI0183189.1"/>
    <property type="molecule type" value="Genomic_DNA"/>
</dbReference>
<comment type="function">
    <text evidence="3">Nucleoside triphosphate pyrophosphatase that hydrolyzes dTTP and UTP. May have a dual role in cell division arrest and in preventing the incorporation of modified nucleotides into cellular nucleic acids.</text>
</comment>
<dbReference type="HAMAP" id="MF_00528">
    <property type="entry name" value="Maf"/>
    <property type="match status" value="1"/>
</dbReference>
<dbReference type="CDD" id="cd00555">
    <property type="entry name" value="Maf"/>
    <property type="match status" value="1"/>
</dbReference>
<organism evidence="4 5">
    <name type="scientific">Sulfoacidibacillus ferrooxidans</name>
    <dbReference type="NCBI Taxonomy" id="2005001"/>
    <lineage>
        <taxon>Bacteria</taxon>
        <taxon>Bacillati</taxon>
        <taxon>Bacillota</taxon>
        <taxon>Bacilli</taxon>
        <taxon>Bacillales</taxon>
        <taxon>Alicyclobacillaceae</taxon>
        <taxon>Sulfoacidibacillus</taxon>
    </lineage>
</organism>
<dbReference type="GO" id="GO:0005737">
    <property type="term" value="C:cytoplasm"/>
    <property type="evidence" value="ECO:0007669"/>
    <property type="project" value="UniProtKB-SubCell"/>
</dbReference>
<dbReference type="InterPro" id="IPR029001">
    <property type="entry name" value="ITPase-like_fam"/>
</dbReference>
<comment type="cofactor">
    <cofactor evidence="1 3">
        <name>a divalent metal cation</name>
        <dbReference type="ChEBI" id="CHEBI:60240"/>
    </cofactor>
</comment>
<comment type="catalytic activity">
    <reaction evidence="3">
        <text>UTP + H2O = UMP + diphosphate + H(+)</text>
        <dbReference type="Rhea" id="RHEA:29395"/>
        <dbReference type="ChEBI" id="CHEBI:15377"/>
        <dbReference type="ChEBI" id="CHEBI:15378"/>
        <dbReference type="ChEBI" id="CHEBI:33019"/>
        <dbReference type="ChEBI" id="CHEBI:46398"/>
        <dbReference type="ChEBI" id="CHEBI:57865"/>
        <dbReference type="EC" id="3.6.1.9"/>
    </reaction>
</comment>
<evidence type="ECO:0000256" key="3">
    <source>
        <dbReference type="HAMAP-Rule" id="MF_00528"/>
    </source>
</evidence>
<accession>A0A9X2ABW0</accession>
<dbReference type="EC" id="3.6.1.9" evidence="3"/>
<feature type="active site" description="Proton acceptor" evidence="3">
    <location>
        <position position="70"/>
    </location>
</feature>
<dbReference type="PANTHER" id="PTHR43213">
    <property type="entry name" value="BIFUNCTIONAL DTTP/UTP PYROPHOSPHATASE/METHYLTRANSFERASE PROTEIN-RELATED"/>
    <property type="match status" value="1"/>
</dbReference>
<evidence type="ECO:0000313" key="5">
    <source>
        <dbReference type="Proteomes" id="UP001139263"/>
    </source>
</evidence>
<dbReference type="RefSeq" id="WP_241713110.1">
    <property type="nucleotide sequence ID" value="NZ_JALBUF010000003.1"/>
</dbReference>
<evidence type="ECO:0000313" key="4">
    <source>
        <dbReference type="EMBL" id="MCI0183189.1"/>
    </source>
</evidence>
<dbReference type="NCBIfam" id="TIGR00172">
    <property type="entry name" value="maf"/>
    <property type="match status" value="1"/>
</dbReference>
<comment type="caution">
    <text evidence="4">The sequence shown here is derived from an EMBL/GenBank/DDBJ whole genome shotgun (WGS) entry which is preliminary data.</text>
</comment>
<feature type="site" description="Important for substrate specificity" evidence="3">
    <location>
        <position position="71"/>
    </location>
</feature>
<dbReference type="SUPFAM" id="SSF52972">
    <property type="entry name" value="ITPase-like"/>
    <property type="match status" value="1"/>
</dbReference>